<dbReference type="AlphaFoldDB" id="A0A1G9NSV5"/>
<dbReference type="Gene3D" id="3.30.530.20">
    <property type="match status" value="1"/>
</dbReference>
<dbReference type="EMBL" id="FNHL01000001">
    <property type="protein sequence ID" value="SDL89107.1"/>
    <property type="molecule type" value="Genomic_DNA"/>
</dbReference>
<dbReference type="RefSeq" id="WP_089692977.1">
    <property type="nucleotide sequence ID" value="NZ_FNHL01000001.1"/>
</dbReference>
<dbReference type="STRING" id="660521.SAMN04487949_0079"/>
<name>A0A1G9NSV5_9EURY</name>
<accession>A0A1G9NSV5</accession>
<dbReference type="SUPFAM" id="SSF55961">
    <property type="entry name" value="Bet v1-like"/>
    <property type="match status" value="1"/>
</dbReference>
<dbReference type="InterPro" id="IPR019587">
    <property type="entry name" value="Polyketide_cyclase/dehydratase"/>
</dbReference>
<organism evidence="1 2">
    <name type="scientific">Halogranum gelatinilyticum</name>
    <dbReference type="NCBI Taxonomy" id="660521"/>
    <lineage>
        <taxon>Archaea</taxon>
        <taxon>Methanobacteriati</taxon>
        <taxon>Methanobacteriota</taxon>
        <taxon>Stenosarchaea group</taxon>
        <taxon>Halobacteria</taxon>
        <taxon>Halobacteriales</taxon>
        <taxon>Haloferacaceae</taxon>
    </lineage>
</organism>
<dbReference type="OrthoDB" id="262877at2157"/>
<dbReference type="Proteomes" id="UP000199451">
    <property type="component" value="Unassembled WGS sequence"/>
</dbReference>
<keyword evidence="2" id="KW-1185">Reference proteome</keyword>
<proteinExistence type="predicted"/>
<gene>
    <name evidence="1" type="ORF">SAMN04487949_0079</name>
</gene>
<dbReference type="Pfam" id="PF10604">
    <property type="entry name" value="Polyketide_cyc2"/>
    <property type="match status" value="1"/>
</dbReference>
<evidence type="ECO:0000313" key="1">
    <source>
        <dbReference type="EMBL" id="SDL89107.1"/>
    </source>
</evidence>
<protein>
    <submittedName>
        <fullName evidence="1">Polyketide cyclase / dehydrase and lipid transport</fullName>
    </submittedName>
</protein>
<reference evidence="2" key="1">
    <citation type="submission" date="2016-10" db="EMBL/GenBank/DDBJ databases">
        <authorList>
            <person name="Varghese N."/>
            <person name="Submissions S."/>
        </authorList>
    </citation>
    <scope>NUCLEOTIDE SEQUENCE [LARGE SCALE GENOMIC DNA]</scope>
    <source>
        <strain evidence="2">CGMCC 1.10119</strain>
    </source>
</reference>
<evidence type="ECO:0000313" key="2">
    <source>
        <dbReference type="Proteomes" id="UP000199451"/>
    </source>
</evidence>
<dbReference type="InterPro" id="IPR023393">
    <property type="entry name" value="START-like_dom_sf"/>
</dbReference>
<sequence>MREVEVSRFVRATPAEVRRALTPTALVEYEGSFSVVDVEERDDATVVTAGSRGLGLALRFEERDGTTYYTQGGDAGPFDAMETWVTVRAEDDGSRVTIRSAVSLGLPLPNLTDRLAAWKRKGELKRALSSLSADLG</sequence>